<organism evidence="1 2">
    <name type="scientific">Bacillus salacetis</name>
    <dbReference type="NCBI Taxonomy" id="2315464"/>
    <lineage>
        <taxon>Bacteria</taxon>
        <taxon>Bacillati</taxon>
        <taxon>Bacillota</taxon>
        <taxon>Bacilli</taxon>
        <taxon>Bacillales</taxon>
        <taxon>Bacillaceae</taxon>
        <taxon>Bacillus</taxon>
    </lineage>
</organism>
<sequence length="202" mass="23465">MKVIKCIGFFVMRLILFSGCQTNGSDKIEVKMKSDEDLKEIADTYTYEDYEKVFEKAVSDADELEADGSLNKWLIRILAEEQLSYESDLTDDQVIKLAERALKEDEVWKSIAKEKYGVTVTEEEVDQYIKEGPDTFELPQMQAYAAALGLSLEELNHEFDRDIYEKNAIWLKLKPELEKEYGLIDNNKQVEKYQEEVDKGVY</sequence>
<protein>
    <submittedName>
        <fullName evidence="1">Uncharacterized protein</fullName>
    </submittedName>
</protein>
<evidence type="ECO:0000313" key="1">
    <source>
        <dbReference type="EMBL" id="RIW28686.1"/>
    </source>
</evidence>
<dbReference type="Proteomes" id="UP000265801">
    <property type="component" value="Unassembled WGS sequence"/>
</dbReference>
<dbReference type="OrthoDB" id="2436339at2"/>
<dbReference type="InterPro" id="IPR027304">
    <property type="entry name" value="Trigger_fact/SurA_dom_sf"/>
</dbReference>
<reference evidence="1 2" key="1">
    <citation type="submission" date="2018-09" db="EMBL/GenBank/DDBJ databases">
        <title>Bacillus saliacetes sp. nov., isolated from Thai shrimp paste (Ka-pi).</title>
        <authorList>
            <person name="Daroonpunt R."/>
            <person name="Tanasupawat S."/>
            <person name="Yiamsombut S."/>
        </authorList>
    </citation>
    <scope>NUCLEOTIDE SEQUENCE [LARGE SCALE GENOMIC DNA]</scope>
    <source>
        <strain evidence="1 2">SKP7-4</strain>
    </source>
</reference>
<proteinExistence type="predicted"/>
<dbReference type="AlphaFoldDB" id="A0A3A1QQW9"/>
<accession>A0A3A1QQW9</accession>
<name>A0A3A1QQW9_9BACI</name>
<keyword evidence="2" id="KW-1185">Reference proteome</keyword>
<comment type="caution">
    <text evidence="1">The sequence shown here is derived from an EMBL/GenBank/DDBJ whole genome shotgun (WGS) entry which is preliminary data.</text>
</comment>
<dbReference type="EMBL" id="QXIR01000041">
    <property type="protein sequence ID" value="RIW28686.1"/>
    <property type="molecule type" value="Genomic_DNA"/>
</dbReference>
<dbReference type="RefSeq" id="WP_119549300.1">
    <property type="nucleotide sequence ID" value="NZ_QXIR01000041.1"/>
</dbReference>
<gene>
    <name evidence="1" type="ORF">D3H55_21155</name>
</gene>
<evidence type="ECO:0000313" key="2">
    <source>
        <dbReference type="Proteomes" id="UP000265801"/>
    </source>
</evidence>
<dbReference type="SUPFAM" id="SSF109998">
    <property type="entry name" value="Triger factor/SurA peptide-binding domain-like"/>
    <property type="match status" value="1"/>
</dbReference>